<proteinExistence type="predicted"/>
<evidence type="ECO:0000313" key="3">
    <source>
        <dbReference type="Proteomes" id="UP000433652"/>
    </source>
</evidence>
<dbReference type="EMBL" id="WTYM01000030">
    <property type="protein sequence ID" value="MXO58850.1"/>
    <property type="molecule type" value="Genomic_DNA"/>
</dbReference>
<organism evidence="2 3">
    <name type="scientific">Croceibacterium salegens</name>
    <dbReference type="NCBI Taxonomy" id="1737568"/>
    <lineage>
        <taxon>Bacteria</taxon>
        <taxon>Pseudomonadati</taxon>
        <taxon>Pseudomonadota</taxon>
        <taxon>Alphaproteobacteria</taxon>
        <taxon>Sphingomonadales</taxon>
        <taxon>Erythrobacteraceae</taxon>
        <taxon>Croceibacterium</taxon>
    </lineage>
</organism>
<dbReference type="AlphaFoldDB" id="A0A6I4SUY7"/>
<evidence type="ECO:0000313" key="2">
    <source>
        <dbReference type="EMBL" id="MXO58850.1"/>
    </source>
</evidence>
<evidence type="ECO:0000259" key="1">
    <source>
        <dbReference type="Pfam" id="PF26061"/>
    </source>
</evidence>
<dbReference type="Proteomes" id="UP000433652">
    <property type="component" value="Unassembled WGS sequence"/>
</dbReference>
<dbReference type="InterPro" id="IPR058334">
    <property type="entry name" value="DUF8021"/>
</dbReference>
<feature type="domain" description="DUF8021" evidence="1">
    <location>
        <begin position="143"/>
        <end position="239"/>
    </location>
</feature>
<dbReference type="Pfam" id="PF26061">
    <property type="entry name" value="DUF8021"/>
    <property type="match status" value="1"/>
</dbReference>
<gene>
    <name evidence="2" type="ORF">GRI89_04760</name>
</gene>
<protein>
    <recommendedName>
        <fullName evidence="1">DUF8021 domain-containing protein</fullName>
    </recommendedName>
</protein>
<sequence length="243" mass="26059">MASIAMSSAAAAQSQCSRETLDDIAAKYAEGQKQGSIFTLPVGEWVDYRENGELVSTAVGVIAQPSEFAWQLDVIDPGSCHVIVQGVILEPTPYVVTTQLAWTFNGLGQIRSTVIREGDPKFDAKKTFEYASKEDWGEIPEGQRNTRDELIAVANAYLDRMGGGDGTVALASNCDRIDNGAYVANCEPGTGPAFLKRELSVDVAKGTVAVVSNRGEDEGPQDARIFRIEGGKIRHVHAVAPSL</sequence>
<name>A0A6I4SUY7_9SPHN</name>
<keyword evidence="3" id="KW-1185">Reference proteome</keyword>
<comment type="caution">
    <text evidence="2">The sequence shown here is derived from an EMBL/GenBank/DDBJ whole genome shotgun (WGS) entry which is preliminary data.</text>
</comment>
<accession>A0A6I4SUY7</accession>
<reference evidence="2 3" key="1">
    <citation type="submission" date="2019-12" db="EMBL/GenBank/DDBJ databases">
        <title>Genomic-based taxomic classification of the family Erythrobacteraceae.</title>
        <authorList>
            <person name="Xu L."/>
        </authorList>
    </citation>
    <scope>NUCLEOTIDE SEQUENCE [LARGE SCALE GENOMIC DNA]</scope>
    <source>
        <strain evidence="2 3">MCCC 1K01500</strain>
    </source>
</reference>